<dbReference type="EMBL" id="JTFC01000008">
    <property type="protein sequence ID" value="RUS58045.1"/>
    <property type="molecule type" value="Genomic_DNA"/>
</dbReference>
<keyword evidence="2" id="KW-0805">Transcription regulation</keyword>
<keyword evidence="3" id="KW-0238">DNA-binding</keyword>
<dbReference type="Pfam" id="PF13411">
    <property type="entry name" value="MerR_1"/>
    <property type="match status" value="1"/>
</dbReference>
<evidence type="ECO:0000259" key="5">
    <source>
        <dbReference type="PROSITE" id="PS50937"/>
    </source>
</evidence>
<keyword evidence="1" id="KW-0678">Repressor</keyword>
<evidence type="ECO:0000256" key="2">
    <source>
        <dbReference type="ARBA" id="ARBA00023015"/>
    </source>
</evidence>
<comment type="caution">
    <text evidence="6">The sequence shown here is derived from an EMBL/GenBank/DDBJ whole genome shotgun (WGS) entry which is preliminary data.</text>
</comment>
<evidence type="ECO:0000313" key="7">
    <source>
        <dbReference type="Proteomes" id="UP000288623"/>
    </source>
</evidence>
<dbReference type="OrthoDB" id="122388at2"/>
<sequence length="246" mass="29094">MNTKTIADYANVHVNTVRLYEQWSYISPVPRAANGYRQYSAVHQQQMMIARLAFRQELIQNNLRKRATKIVQLSGREQFQEALNEATSYFNHLKAEHQFVLEAIHEVEQLLCETPSAPVPLQTHKQMAQRLQLTEETLRNWERNGLYKIERNRQNRRQYYERDYQKLLMIRTLRSAHFSIAAILHLFEQLDNFTPGVDIKNLLNKPKFTQYFLYVTDQLELNLRKAMTDVTEIKQRLSSLIASTHA</sequence>
<dbReference type="PANTHER" id="PTHR30204">
    <property type="entry name" value="REDOX-CYCLING DRUG-SENSING TRANSCRIPTIONAL ACTIVATOR SOXR"/>
    <property type="match status" value="1"/>
</dbReference>
<accession>A0A433RXN5</accession>
<dbReference type="Proteomes" id="UP000288623">
    <property type="component" value="Unassembled WGS sequence"/>
</dbReference>
<organism evidence="6 7">
    <name type="scientific">Candidatus Kurthia intestinigallinarum</name>
    <dbReference type="NCBI Taxonomy" id="1562256"/>
    <lineage>
        <taxon>Bacteria</taxon>
        <taxon>Bacillati</taxon>
        <taxon>Bacillota</taxon>
        <taxon>Bacilli</taxon>
        <taxon>Bacillales</taxon>
        <taxon>Caryophanaceae</taxon>
        <taxon>Kurthia</taxon>
    </lineage>
</organism>
<dbReference type="SMART" id="SM00422">
    <property type="entry name" value="HTH_MERR"/>
    <property type="match status" value="2"/>
</dbReference>
<dbReference type="RefSeq" id="WP_126989382.1">
    <property type="nucleotide sequence ID" value="NZ_JTFC01000008.1"/>
</dbReference>
<dbReference type="SUPFAM" id="SSF46955">
    <property type="entry name" value="Putative DNA-binding domain"/>
    <property type="match status" value="2"/>
</dbReference>
<dbReference type="InterPro" id="IPR000551">
    <property type="entry name" value="MerR-type_HTH_dom"/>
</dbReference>
<gene>
    <name evidence="6" type="ORF">QI30_02540</name>
</gene>
<evidence type="ECO:0000256" key="1">
    <source>
        <dbReference type="ARBA" id="ARBA00022491"/>
    </source>
</evidence>
<evidence type="ECO:0000313" key="6">
    <source>
        <dbReference type="EMBL" id="RUS58045.1"/>
    </source>
</evidence>
<dbReference type="GO" id="GO:0003700">
    <property type="term" value="F:DNA-binding transcription factor activity"/>
    <property type="evidence" value="ECO:0007669"/>
    <property type="project" value="InterPro"/>
</dbReference>
<dbReference type="InterPro" id="IPR047057">
    <property type="entry name" value="MerR_fam"/>
</dbReference>
<keyword evidence="4" id="KW-0804">Transcription</keyword>
<dbReference type="CDD" id="cd00592">
    <property type="entry name" value="HTH_MerR-like"/>
    <property type="match status" value="1"/>
</dbReference>
<dbReference type="GO" id="GO:0003677">
    <property type="term" value="F:DNA binding"/>
    <property type="evidence" value="ECO:0007669"/>
    <property type="project" value="UniProtKB-KW"/>
</dbReference>
<evidence type="ECO:0000256" key="4">
    <source>
        <dbReference type="ARBA" id="ARBA00023163"/>
    </source>
</evidence>
<dbReference type="Gene3D" id="1.10.1660.10">
    <property type="match status" value="2"/>
</dbReference>
<evidence type="ECO:0000256" key="3">
    <source>
        <dbReference type="ARBA" id="ARBA00023125"/>
    </source>
</evidence>
<dbReference type="InterPro" id="IPR009061">
    <property type="entry name" value="DNA-bd_dom_put_sf"/>
</dbReference>
<protein>
    <recommendedName>
        <fullName evidence="5">HTH merR-type domain-containing protein</fullName>
    </recommendedName>
</protein>
<dbReference type="PANTHER" id="PTHR30204:SF69">
    <property type="entry name" value="MERR-FAMILY TRANSCRIPTIONAL REGULATOR"/>
    <property type="match status" value="1"/>
</dbReference>
<proteinExistence type="predicted"/>
<keyword evidence="7" id="KW-1185">Reference proteome</keyword>
<feature type="domain" description="HTH merR-type" evidence="5">
    <location>
        <begin position="125"/>
        <end position="189"/>
    </location>
</feature>
<name>A0A433RXN5_9BACL</name>
<reference evidence="6 7" key="1">
    <citation type="submission" date="2014-11" db="EMBL/GenBank/DDBJ databases">
        <title>Genome sequence and analysis of novel Kurthia sp.</title>
        <authorList>
            <person name="Lawson J.N."/>
            <person name="Gonzalez J.E."/>
            <person name="Rinauldi L."/>
            <person name="Xuan Z."/>
            <person name="Firman A."/>
            <person name="Shaddox L."/>
            <person name="Trudeau A."/>
            <person name="Shah S."/>
            <person name="Reiman D."/>
        </authorList>
    </citation>
    <scope>NUCLEOTIDE SEQUENCE [LARGE SCALE GENOMIC DNA]</scope>
    <source>
        <strain evidence="6 7">3B1D</strain>
    </source>
</reference>
<dbReference type="PROSITE" id="PS50937">
    <property type="entry name" value="HTH_MERR_2"/>
    <property type="match status" value="1"/>
</dbReference>
<dbReference type="AlphaFoldDB" id="A0A433RXN5"/>